<protein>
    <submittedName>
        <fullName evidence="1">Uncharacterized protein</fullName>
    </submittedName>
</protein>
<accession>A0A0F9JI63</accession>
<organism evidence="1">
    <name type="scientific">marine sediment metagenome</name>
    <dbReference type="NCBI Taxonomy" id="412755"/>
    <lineage>
        <taxon>unclassified sequences</taxon>
        <taxon>metagenomes</taxon>
        <taxon>ecological metagenomes</taxon>
    </lineage>
</organism>
<reference evidence="1" key="1">
    <citation type="journal article" date="2015" name="Nature">
        <title>Complex archaea that bridge the gap between prokaryotes and eukaryotes.</title>
        <authorList>
            <person name="Spang A."/>
            <person name="Saw J.H."/>
            <person name="Jorgensen S.L."/>
            <person name="Zaremba-Niedzwiedzka K."/>
            <person name="Martijn J."/>
            <person name="Lind A.E."/>
            <person name="van Eijk R."/>
            <person name="Schleper C."/>
            <person name="Guy L."/>
            <person name="Ettema T.J."/>
        </authorList>
    </citation>
    <scope>NUCLEOTIDE SEQUENCE</scope>
</reference>
<dbReference type="AlphaFoldDB" id="A0A0F9JI63"/>
<evidence type="ECO:0000313" key="1">
    <source>
        <dbReference type="EMBL" id="KKL98692.1"/>
    </source>
</evidence>
<comment type="caution">
    <text evidence="1">The sequence shown here is derived from an EMBL/GenBank/DDBJ whole genome shotgun (WGS) entry which is preliminary data.</text>
</comment>
<dbReference type="EMBL" id="LAZR01017853">
    <property type="protein sequence ID" value="KKL98692.1"/>
    <property type="molecule type" value="Genomic_DNA"/>
</dbReference>
<sequence length="308" mass="32446">MAATIYGAQKDVYLTGTQQLYALGQKLETPDGSIFRFAELNSTLGVANNLYQASAPVANWEGTDLSTAMAIGDTTITFKDGGTAFVVDEAAGGSIHVEETGDLGYVYPIKSNLVTASNETVMTLEDGISVIKAVTANALTFIKNPWKEILIHASPATSYAVGVPRVIIAADGFGWMQTRGVASCLANGTQGIQQDLCPSNAVSGALANKRTVGTDTLLTTSLAVTHNSGHTPIGSDITIHYLEDPTTDPETRWLGTFTTTQFTVNIKTDTGANDMDFGWTLEVVGPIVAVNLAVGATAEFNAVFLKVE</sequence>
<name>A0A0F9JI63_9ZZZZ</name>
<gene>
    <name evidence="1" type="ORF">LCGC14_1821900</name>
</gene>
<proteinExistence type="predicted"/>